<dbReference type="STRING" id="1842532.A7E78_00195"/>
<dbReference type="PROSITE" id="PS51668">
    <property type="entry name" value="TSAA_2"/>
    <property type="match status" value="1"/>
</dbReference>
<dbReference type="GO" id="GO:0032259">
    <property type="term" value="P:methylation"/>
    <property type="evidence" value="ECO:0007669"/>
    <property type="project" value="UniProtKB-KW"/>
</dbReference>
<dbReference type="GO" id="GO:0008168">
    <property type="term" value="F:methyltransferase activity"/>
    <property type="evidence" value="ECO:0007669"/>
    <property type="project" value="UniProtKB-KW"/>
</dbReference>
<dbReference type="SUPFAM" id="SSF118196">
    <property type="entry name" value="YaeB-like"/>
    <property type="match status" value="1"/>
</dbReference>
<keyword evidence="5" id="KW-1185">Reference proteome</keyword>
<dbReference type="NCBIfam" id="TIGR00104">
    <property type="entry name" value="tRNA_TsaA"/>
    <property type="match status" value="1"/>
</dbReference>
<keyword evidence="4" id="KW-0808">Transferase</keyword>
<dbReference type="PANTHER" id="PTHR12818:SF0">
    <property type="entry name" value="TRNA (ADENINE(37)-N6)-METHYLTRANSFERASE"/>
    <property type="match status" value="1"/>
</dbReference>
<accession>A0A1L3GKJ0</accession>
<dbReference type="CDD" id="cd09281">
    <property type="entry name" value="UPF0066"/>
    <property type="match status" value="1"/>
</dbReference>
<dbReference type="OrthoDB" id="9804309at2"/>
<dbReference type="EMBL" id="CP015519">
    <property type="protein sequence ID" value="APG26420.1"/>
    <property type="molecule type" value="Genomic_DNA"/>
</dbReference>
<keyword evidence="4" id="KW-0489">Methyltransferase</keyword>
<dbReference type="Gene3D" id="2.40.30.70">
    <property type="entry name" value="YaeB-like"/>
    <property type="match status" value="1"/>
</dbReference>
<dbReference type="InterPro" id="IPR036414">
    <property type="entry name" value="YaeB_N_sf"/>
</dbReference>
<reference evidence="4 5" key="1">
    <citation type="journal article" date="2017" name="Genome Announc.">
        <title>Complete Genome Sequences of Two Acetylene-Fermenting Pelobacter acetylenicus Strains.</title>
        <authorList>
            <person name="Sutton J.M."/>
            <person name="Baesman S.M."/>
            <person name="Fierst J.L."/>
            <person name="Poret-Peterson A.T."/>
            <person name="Oremland R.S."/>
            <person name="Dunlap D.S."/>
            <person name="Akob D.M."/>
        </authorList>
    </citation>
    <scope>NUCLEOTIDE SEQUENCE [LARGE SCALE GENOMIC DNA]</scope>
    <source>
        <strain evidence="4 5">SFB93</strain>
    </source>
</reference>
<dbReference type="Proteomes" id="UP000182517">
    <property type="component" value="Chromosome"/>
</dbReference>
<dbReference type="InterPro" id="IPR023370">
    <property type="entry name" value="TrmO-like_N"/>
</dbReference>
<comment type="similarity">
    <text evidence="2">Belongs to the tRNA methyltransferase O family.</text>
</comment>
<feature type="domain" description="TsaA-like" evidence="3">
    <location>
        <begin position="5"/>
        <end position="136"/>
    </location>
</feature>
<proteinExistence type="inferred from homology"/>
<evidence type="ECO:0000313" key="4">
    <source>
        <dbReference type="EMBL" id="APG26420.1"/>
    </source>
</evidence>
<dbReference type="AlphaFoldDB" id="A0A1L3GKJ0"/>
<sequence length="159" mass="17475">MEIIYQPIGIIHTPFAVRKGTPIQPAAAAGAVGHIEIAECYRAGLKDLDGFSHLILLYHFHLSSGYEMEVTPFLDTQPRGLFSTRAPKRPNAIGLSVVRLTAIHDGILEVADVDMLDGTPLLDIKPYVPQLNPAEVERIGWFSGAVTDLQGRTADERFR</sequence>
<dbReference type="PANTHER" id="PTHR12818">
    <property type="entry name" value="TRNA (ADENINE(37)-N6)-METHYLTRANSFERASE"/>
    <property type="match status" value="1"/>
</dbReference>
<protein>
    <submittedName>
        <fullName evidence="4">tRNA-Thr(GGU) m(6)t(6)A37 methyltransferase TsaA</fullName>
    </submittedName>
</protein>
<evidence type="ECO:0000256" key="1">
    <source>
        <dbReference type="ARBA" id="ARBA00022691"/>
    </source>
</evidence>
<organism evidence="4 5">
    <name type="scientific">Syntrophotalea acetylenivorans</name>
    <dbReference type="NCBI Taxonomy" id="1842532"/>
    <lineage>
        <taxon>Bacteria</taxon>
        <taxon>Pseudomonadati</taxon>
        <taxon>Thermodesulfobacteriota</taxon>
        <taxon>Desulfuromonadia</taxon>
        <taxon>Desulfuromonadales</taxon>
        <taxon>Syntrophotaleaceae</taxon>
        <taxon>Syntrophotalea</taxon>
    </lineage>
</organism>
<evidence type="ECO:0000259" key="3">
    <source>
        <dbReference type="PROSITE" id="PS51668"/>
    </source>
</evidence>
<gene>
    <name evidence="4" type="ORF">A7E78_00195</name>
</gene>
<dbReference type="InterPro" id="IPR036413">
    <property type="entry name" value="YaeB-like_sf"/>
</dbReference>
<keyword evidence="1" id="KW-0949">S-adenosyl-L-methionine</keyword>
<dbReference type="Pfam" id="PF01980">
    <property type="entry name" value="TrmO_N"/>
    <property type="match status" value="1"/>
</dbReference>
<name>A0A1L3GKJ0_9BACT</name>
<evidence type="ECO:0000256" key="2">
    <source>
        <dbReference type="ARBA" id="ARBA00033753"/>
    </source>
</evidence>
<dbReference type="KEGG" id="pef:A7E78_00195"/>
<evidence type="ECO:0000313" key="5">
    <source>
        <dbReference type="Proteomes" id="UP000182517"/>
    </source>
</evidence>
<dbReference type="RefSeq" id="WP_072282380.1">
    <property type="nucleotide sequence ID" value="NZ_CP015519.1"/>
</dbReference>
<dbReference type="InterPro" id="IPR040372">
    <property type="entry name" value="YaeB-like"/>
</dbReference>